<gene>
    <name evidence="3" type="ORF">AVEN_110715_1</name>
</gene>
<evidence type="ECO:0000313" key="4">
    <source>
        <dbReference type="Proteomes" id="UP000499080"/>
    </source>
</evidence>
<accession>A0A4Y2AWF4</accession>
<evidence type="ECO:0000256" key="1">
    <source>
        <dbReference type="SAM" id="MobiDB-lite"/>
    </source>
</evidence>
<dbReference type="AlphaFoldDB" id="A0A4Y2AWF4"/>
<comment type="caution">
    <text evidence="3">The sequence shown here is derived from an EMBL/GenBank/DDBJ whole genome shotgun (WGS) entry which is preliminary data.</text>
</comment>
<dbReference type="EMBL" id="BGPR01000032">
    <property type="protein sequence ID" value="GBL83416.1"/>
    <property type="molecule type" value="Genomic_DNA"/>
</dbReference>
<keyword evidence="2" id="KW-0812">Transmembrane</keyword>
<dbReference type="Proteomes" id="UP000499080">
    <property type="component" value="Unassembled WGS sequence"/>
</dbReference>
<keyword evidence="4" id="KW-1185">Reference proteome</keyword>
<evidence type="ECO:0000313" key="3">
    <source>
        <dbReference type="EMBL" id="GBL83416.1"/>
    </source>
</evidence>
<protein>
    <submittedName>
        <fullName evidence="3">Uncharacterized protein</fullName>
    </submittedName>
</protein>
<feature type="region of interest" description="Disordered" evidence="1">
    <location>
        <begin position="100"/>
        <end position="121"/>
    </location>
</feature>
<proteinExistence type="predicted"/>
<feature type="transmembrane region" description="Helical" evidence="2">
    <location>
        <begin position="6"/>
        <end position="25"/>
    </location>
</feature>
<reference evidence="3 4" key="1">
    <citation type="journal article" date="2019" name="Sci. Rep.">
        <title>Orb-weaving spider Araneus ventricosus genome elucidates the spidroin gene catalogue.</title>
        <authorList>
            <person name="Kono N."/>
            <person name="Nakamura H."/>
            <person name="Ohtoshi R."/>
            <person name="Moran D.A.P."/>
            <person name="Shinohara A."/>
            <person name="Yoshida Y."/>
            <person name="Fujiwara M."/>
            <person name="Mori M."/>
            <person name="Tomita M."/>
            <person name="Arakawa K."/>
        </authorList>
    </citation>
    <scope>NUCLEOTIDE SEQUENCE [LARGE SCALE GENOMIC DNA]</scope>
</reference>
<organism evidence="3 4">
    <name type="scientific">Araneus ventricosus</name>
    <name type="common">Orbweaver spider</name>
    <name type="synonym">Epeira ventricosa</name>
    <dbReference type="NCBI Taxonomy" id="182803"/>
    <lineage>
        <taxon>Eukaryota</taxon>
        <taxon>Metazoa</taxon>
        <taxon>Ecdysozoa</taxon>
        <taxon>Arthropoda</taxon>
        <taxon>Chelicerata</taxon>
        <taxon>Arachnida</taxon>
        <taxon>Araneae</taxon>
        <taxon>Araneomorphae</taxon>
        <taxon>Entelegynae</taxon>
        <taxon>Araneoidea</taxon>
        <taxon>Araneidae</taxon>
        <taxon>Araneus</taxon>
    </lineage>
</organism>
<keyword evidence="2" id="KW-1133">Transmembrane helix</keyword>
<sequence length="152" mass="17305">MLRKILPFHLQAVHIFFYFSLWTVLTRNRRAFRAEPLSRPRWPNGKVSASESEGLQVRNPIPLKIRSVLGLLHDKSYVGGQTSYRWCGAEIWKGVKAQVSSSSSDRGPKLQGPSQNRPRVASKWGVNITKLNQPLRKNLKGRAEGKNIFKNI</sequence>
<evidence type="ECO:0000256" key="2">
    <source>
        <dbReference type="SAM" id="Phobius"/>
    </source>
</evidence>
<name>A0A4Y2AWF4_ARAVE</name>
<keyword evidence="2" id="KW-0472">Membrane</keyword>